<evidence type="ECO:0000313" key="1">
    <source>
        <dbReference type="EMBL" id="TFK55852.1"/>
    </source>
</evidence>
<sequence>MGGCPCVVLLIVPSRIVAKYYLPPIFEPSGIAATATMKLDRPVANFTQDFTESMIGRRHKYCNKFNQYGSFCSYYPSPSHK</sequence>
<evidence type="ECO:0000313" key="2">
    <source>
        <dbReference type="Proteomes" id="UP000305948"/>
    </source>
</evidence>
<dbReference type="AlphaFoldDB" id="A0A5C3NES4"/>
<accession>A0A5C3NES4</accession>
<gene>
    <name evidence="1" type="ORF">OE88DRAFT_1652360</name>
</gene>
<dbReference type="EMBL" id="ML213504">
    <property type="protein sequence ID" value="TFK55852.1"/>
    <property type="molecule type" value="Genomic_DNA"/>
</dbReference>
<dbReference type="Proteomes" id="UP000305948">
    <property type="component" value="Unassembled WGS sequence"/>
</dbReference>
<protein>
    <submittedName>
        <fullName evidence="1">Uncharacterized protein</fullName>
    </submittedName>
</protein>
<organism evidence="1 2">
    <name type="scientific">Heliocybe sulcata</name>
    <dbReference type="NCBI Taxonomy" id="5364"/>
    <lineage>
        <taxon>Eukaryota</taxon>
        <taxon>Fungi</taxon>
        <taxon>Dikarya</taxon>
        <taxon>Basidiomycota</taxon>
        <taxon>Agaricomycotina</taxon>
        <taxon>Agaricomycetes</taxon>
        <taxon>Gloeophyllales</taxon>
        <taxon>Gloeophyllaceae</taxon>
        <taxon>Heliocybe</taxon>
    </lineage>
</organism>
<keyword evidence="2" id="KW-1185">Reference proteome</keyword>
<proteinExistence type="predicted"/>
<name>A0A5C3NES4_9AGAM</name>
<reference evidence="1 2" key="1">
    <citation type="journal article" date="2019" name="Nat. Ecol. Evol.">
        <title>Megaphylogeny resolves global patterns of mushroom evolution.</title>
        <authorList>
            <person name="Varga T."/>
            <person name="Krizsan K."/>
            <person name="Foldi C."/>
            <person name="Dima B."/>
            <person name="Sanchez-Garcia M."/>
            <person name="Sanchez-Ramirez S."/>
            <person name="Szollosi G.J."/>
            <person name="Szarkandi J.G."/>
            <person name="Papp V."/>
            <person name="Albert L."/>
            <person name="Andreopoulos W."/>
            <person name="Angelini C."/>
            <person name="Antonin V."/>
            <person name="Barry K.W."/>
            <person name="Bougher N.L."/>
            <person name="Buchanan P."/>
            <person name="Buyck B."/>
            <person name="Bense V."/>
            <person name="Catcheside P."/>
            <person name="Chovatia M."/>
            <person name="Cooper J."/>
            <person name="Damon W."/>
            <person name="Desjardin D."/>
            <person name="Finy P."/>
            <person name="Geml J."/>
            <person name="Haridas S."/>
            <person name="Hughes K."/>
            <person name="Justo A."/>
            <person name="Karasinski D."/>
            <person name="Kautmanova I."/>
            <person name="Kiss B."/>
            <person name="Kocsube S."/>
            <person name="Kotiranta H."/>
            <person name="LaButti K.M."/>
            <person name="Lechner B.E."/>
            <person name="Liimatainen K."/>
            <person name="Lipzen A."/>
            <person name="Lukacs Z."/>
            <person name="Mihaltcheva S."/>
            <person name="Morgado L.N."/>
            <person name="Niskanen T."/>
            <person name="Noordeloos M.E."/>
            <person name="Ohm R.A."/>
            <person name="Ortiz-Santana B."/>
            <person name="Ovrebo C."/>
            <person name="Racz N."/>
            <person name="Riley R."/>
            <person name="Savchenko A."/>
            <person name="Shiryaev A."/>
            <person name="Soop K."/>
            <person name="Spirin V."/>
            <person name="Szebenyi C."/>
            <person name="Tomsovsky M."/>
            <person name="Tulloss R.E."/>
            <person name="Uehling J."/>
            <person name="Grigoriev I.V."/>
            <person name="Vagvolgyi C."/>
            <person name="Papp T."/>
            <person name="Martin F.M."/>
            <person name="Miettinen O."/>
            <person name="Hibbett D.S."/>
            <person name="Nagy L.G."/>
        </authorList>
    </citation>
    <scope>NUCLEOTIDE SEQUENCE [LARGE SCALE GENOMIC DNA]</scope>
    <source>
        <strain evidence="1 2">OMC1185</strain>
    </source>
</reference>